<dbReference type="PANTHER" id="PTHR34109:SF1">
    <property type="entry name" value="VOC DOMAIN-CONTAINING PROTEIN"/>
    <property type="match status" value="1"/>
</dbReference>
<dbReference type="STRING" id="112413.SAMN05421854_12169"/>
<name>A0A1I6AWT6_9PSEU</name>
<dbReference type="EMBL" id="FOWC01000021">
    <property type="protein sequence ID" value="SFQ73103.1"/>
    <property type="molecule type" value="Genomic_DNA"/>
</dbReference>
<dbReference type="InterPro" id="IPR037523">
    <property type="entry name" value="VOC_core"/>
</dbReference>
<feature type="domain" description="VOC" evidence="1">
    <location>
        <begin position="5"/>
        <end position="127"/>
    </location>
</feature>
<dbReference type="Proteomes" id="UP000199137">
    <property type="component" value="Unassembled WGS sequence"/>
</dbReference>
<evidence type="ECO:0000259" key="1">
    <source>
        <dbReference type="PROSITE" id="PS51819"/>
    </source>
</evidence>
<gene>
    <name evidence="2" type="ORF">SAMN05421854_12169</name>
</gene>
<dbReference type="InterPro" id="IPR004360">
    <property type="entry name" value="Glyas_Fos-R_dOase_dom"/>
</dbReference>
<dbReference type="RefSeq" id="WP_093576955.1">
    <property type="nucleotide sequence ID" value="NZ_FOWC01000021.1"/>
</dbReference>
<evidence type="ECO:0000313" key="2">
    <source>
        <dbReference type="EMBL" id="SFQ73103.1"/>
    </source>
</evidence>
<dbReference type="InterPro" id="IPR029068">
    <property type="entry name" value="Glyas_Bleomycin-R_OHBP_Dase"/>
</dbReference>
<evidence type="ECO:0000313" key="3">
    <source>
        <dbReference type="Proteomes" id="UP000199137"/>
    </source>
</evidence>
<dbReference type="Gene3D" id="3.30.720.110">
    <property type="match status" value="1"/>
</dbReference>
<dbReference type="AlphaFoldDB" id="A0A1I6AWT6"/>
<dbReference type="OrthoDB" id="9806868at2"/>
<proteinExistence type="predicted"/>
<reference evidence="3" key="1">
    <citation type="submission" date="2016-10" db="EMBL/GenBank/DDBJ databases">
        <authorList>
            <person name="Varghese N."/>
            <person name="Submissions S."/>
        </authorList>
    </citation>
    <scope>NUCLEOTIDE SEQUENCE [LARGE SCALE GENOMIC DNA]</scope>
    <source>
        <strain evidence="3">DSM 44637</strain>
    </source>
</reference>
<dbReference type="SUPFAM" id="SSF54593">
    <property type="entry name" value="Glyoxalase/Bleomycin resistance protein/Dihydroxybiphenyl dioxygenase"/>
    <property type="match status" value="1"/>
</dbReference>
<sequence length="139" mass="15103">MTPQPAVWPAFRYNDARGAIRFLADVLGFEETLVVPGENGVAHAELRWPEGGAVMLGSCGGPADGVHDEMKPGASAVYVVSDRVDEIHARVREAGAEISMELHDTDYGSRTFTVRDPEGNAWTIGSYRGAEGTREWLSR</sequence>
<accession>A0A1I6AWT6</accession>
<dbReference type="PROSITE" id="PS51819">
    <property type="entry name" value="VOC"/>
    <property type="match status" value="1"/>
</dbReference>
<dbReference type="PANTHER" id="PTHR34109">
    <property type="entry name" value="BNAUNNG04460D PROTEIN-RELATED"/>
    <property type="match status" value="1"/>
</dbReference>
<protein>
    <submittedName>
        <fullName evidence="2">Uncharacterized conserved protein PhnB, glyoxalase superfamily</fullName>
    </submittedName>
</protein>
<dbReference type="Gene3D" id="3.30.720.120">
    <property type="match status" value="1"/>
</dbReference>
<dbReference type="Pfam" id="PF00903">
    <property type="entry name" value="Glyoxalase"/>
    <property type="match status" value="1"/>
</dbReference>
<organism evidence="2 3">
    <name type="scientific">Amycolatopsis rubida</name>
    <dbReference type="NCBI Taxonomy" id="112413"/>
    <lineage>
        <taxon>Bacteria</taxon>
        <taxon>Bacillati</taxon>
        <taxon>Actinomycetota</taxon>
        <taxon>Actinomycetes</taxon>
        <taxon>Pseudonocardiales</taxon>
        <taxon>Pseudonocardiaceae</taxon>
        <taxon>Amycolatopsis</taxon>
    </lineage>
</organism>